<dbReference type="SUPFAM" id="SSF53067">
    <property type="entry name" value="Actin-like ATPase domain"/>
    <property type="match status" value="2"/>
</dbReference>
<reference evidence="8 9" key="1">
    <citation type="submission" date="2019-03" db="EMBL/GenBank/DDBJ databases">
        <title>Genomic Encyclopedia of Type Strains, Phase IV (KMG-IV): sequencing the most valuable type-strain genomes for metagenomic binning, comparative biology and taxonomic classification.</title>
        <authorList>
            <person name="Goeker M."/>
        </authorList>
    </citation>
    <scope>NUCLEOTIDE SEQUENCE [LARGE SCALE GENOMIC DNA]</scope>
    <source>
        <strain evidence="8 9">DSM 13587</strain>
    </source>
</reference>
<evidence type="ECO:0000313" key="8">
    <source>
        <dbReference type="EMBL" id="TCT20729.1"/>
    </source>
</evidence>
<dbReference type="Pfam" id="PF00814">
    <property type="entry name" value="TsaD"/>
    <property type="match status" value="1"/>
</dbReference>
<accession>A0A4R3N244</accession>
<dbReference type="NCBIfam" id="TIGR03725">
    <property type="entry name" value="T6A_YeaZ"/>
    <property type="match status" value="1"/>
</dbReference>
<keyword evidence="4" id="KW-0963">Cytoplasm</keyword>
<dbReference type="Gene3D" id="3.30.420.40">
    <property type="match status" value="2"/>
</dbReference>
<evidence type="ECO:0000313" key="9">
    <source>
        <dbReference type="Proteomes" id="UP000295717"/>
    </source>
</evidence>
<proteinExistence type="inferred from homology"/>
<gene>
    <name evidence="8" type="ORF">EDC35_105168</name>
</gene>
<dbReference type="GO" id="GO:0002949">
    <property type="term" value="P:tRNA threonylcarbamoyladenosine modification"/>
    <property type="evidence" value="ECO:0007669"/>
    <property type="project" value="InterPro"/>
</dbReference>
<feature type="domain" description="Gcp-like" evidence="7">
    <location>
        <begin position="28"/>
        <end position="150"/>
    </location>
</feature>
<evidence type="ECO:0000256" key="6">
    <source>
        <dbReference type="ARBA" id="ARBA00032446"/>
    </source>
</evidence>
<evidence type="ECO:0000256" key="4">
    <source>
        <dbReference type="ARBA" id="ARBA00022490"/>
    </source>
</evidence>
<comment type="caution">
    <text evidence="8">The sequence shown here is derived from an EMBL/GenBank/DDBJ whole genome shotgun (WGS) entry which is preliminary data.</text>
</comment>
<dbReference type="RefSeq" id="WP_132977334.1">
    <property type="nucleotide sequence ID" value="NZ_SMAO01000005.1"/>
</dbReference>
<organism evidence="8 9">
    <name type="scientific">Thiobaca trueperi</name>
    <dbReference type="NCBI Taxonomy" id="127458"/>
    <lineage>
        <taxon>Bacteria</taxon>
        <taxon>Pseudomonadati</taxon>
        <taxon>Pseudomonadota</taxon>
        <taxon>Gammaproteobacteria</taxon>
        <taxon>Chromatiales</taxon>
        <taxon>Chromatiaceae</taxon>
        <taxon>Thiobaca</taxon>
    </lineage>
</organism>
<keyword evidence="9" id="KW-1185">Reference proteome</keyword>
<dbReference type="EMBL" id="SMAO01000005">
    <property type="protein sequence ID" value="TCT20729.1"/>
    <property type="molecule type" value="Genomic_DNA"/>
</dbReference>
<sequence length="223" mass="23349">MKLLAIDTSGDTCSAALLLDGGVEQLLETAPRQHGERILPMMQALLDGAGLLLTDLNALAFGRGPGSFTGVRIATAVIQGAAFGAGLPVVPVSTLGALAQGQFRRGGQRRLLTALNARMDEVYWGCFEIGEHDLAVAQGEERVCPPERIAIPAGAGWYGVGPGWSAYDLTLQTQVGDALDGANPAAFCEARDIAVLAAADFTAGRHLPPELATPVYLRDQVTR</sequence>
<name>A0A4R3N244_9GAMM</name>
<protein>
    <recommendedName>
        <fullName evidence="3">tRNA threonylcarbamoyladenosine biosynthesis protein TsaB</fullName>
    </recommendedName>
    <alternativeName>
        <fullName evidence="6">t(6)A37 threonylcarbamoyladenosine biosynthesis protein TsaB</fullName>
    </alternativeName>
</protein>
<evidence type="ECO:0000256" key="3">
    <source>
        <dbReference type="ARBA" id="ARBA00019012"/>
    </source>
</evidence>
<dbReference type="CDD" id="cd24032">
    <property type="entry name" value="ASKHA_NBD_TsaB"/>
    <property type="match status" value="1"/>
</dbReference>
<dbReference type="GO" id="GO:0005737">
    <property type="term" value="C:cytoplasm"/>
    <property type="evidence" value="ECO:0007669"/>
    <property type="project" value="UniProtKB-SubCell"/>
</dbReference>
<dbReference type="FunFam" id="3.30.420.40:FF:000097">
    <property type="entry name" value="tRNA threonylcarbamoyladenosine biosynthesis protein TsaB"/>
    <property type="match status" value="1"/>
</dbReference>
<evidence type="ECO:0000259" key="7">
    <source>
        <dbReference type="Pfam" id="PF00814"/>
    </source>
</evidence>
<comment type="subcellular location">
    <subcellularLocation>
        <location evidence="1">Cytoplasm</location>
    </subcellularLocation>
</comment>
<evidence type="ECO:0000256" key="1">
    <source>
        <dbReference type="ARBA" id="ARBA00004496"/>
    </source>
</evidence>
<dbReference type="AlphaFoldDB" id="A0A4R3N244"/>
<dbReference type="InterPro" id="IPR000905">
    <property type="entry name" value="Gcp-like_dom"/>
</dbReference>
<evidence type="ECO:0000256" key="5">
    <source>
        <dbReference type="ARBA" id="ARBA00022694"/>
    </source>
</evidence>
<dbReference type="OrthoDB" id="9809995at2"/>
<evidence type="ECO:0000256" key="2">
    <source>
        <dbReference type="ARBA" id="ARBA00010493"/>
    </source>
</evidence>
<dbReference type="Proteomes" id="UP000295717">
    <property type="component" value="Unassembled WGS sequence"/>
</dbReference>
<dbReference type="InterPro" id="IPR022496">
    <property type="entry name" value="T6A_TsaB"/>
</dbReference>
<keyword evidence="5" id="KW-0819">tRNA processing</keyword>
<comment type="similarity">
    <text evidence="2">Belongs to the KAE1 / TsaD family. TsaB subfamily.</text>
</comment>
<dbReference type="InterPro" id="IPR043129">
    <property type="entry name" value="ATPase_NBD"/>
</dbReference>